<proteinExistence type="predicted"/>
<sequence>MLRNAPLLCTVELSWDHFYAFAFPLTNLTHFKGINVSHQMLSTLFRLVPSLTHLTLQYLPNHSDPPSLPANATWLTAPSLKYLKVAGIGPMRPLLFCLRVPNLENFACVFPIVPNEEPVVSNVLLLHFGSLITHLELQTHSKYFDIRSLWRDAPNVTHLCLKSGPDAPLLSDGWLSHTMSDVSAERRVSIKSKLEVLEFRGPQGFSWTALADMLNPPDEKMETLSAKIAPYAQLRRTHLKRVDLCLLSRFKPIPTRIKHRLEKAQENGLQLRIRDWMGSHLISPSLE</sequence>
<dbReference type="EMBL" id="CACVBS010000058">
    <property type="protein sequence ID" value="CAA7267230.1"/>
    <property type="molecule type" value="Genomic_DNA"/>
</dbReference>
<comment type="caution">
    <text evidence="1">The sequence shown here is derived from an EMBL/GenBank/DDBJ whole genome shotgun (WGS) entry which is preliminary data.</text>
</comment>
<protein>
    <submittedName>
        <fullName evidence="1">Uncharacterized protein</fullName>
    </submittedName>
</protein>
<dbReference type="OrthoDB" id="10307302at2759"/>
<evidence type="ECO:0000313" key="2">
    <source>
        <dbReference type="Proteomes" id="UP000467700"/>
    </source>
</evidence>
<keyword evidence="2" id="KW-1185">Reference proteome</keyword>
<gene>
    <name evidence="1" type="ORF">AAE3_LOCUS9513</name>
</gene>
<accession>A0A8S0WEU6</accession>
<name>A0A8S0WEU6_CYCAE</name>
<reference evidence="1 2" key="1">
    <citation type="submission" date="2020-01" db="EMBL/GenBank/DDBJ databases">
        <authorList>
            <person name="Gupta K D."/>
        </authorList>
    </citation>
    <scope>NUCLEOTIDE SEQUENCE [LARGE SCALE GENOMIC DNA]</scope>
</reference>
<dbReference type="Proteomes" id="UP000467700">
    <property type="component" value="Unassembled WGS sequence"/>
</dbReference>
<dbReference type="InterPro" id="IPR032675">
    <property type="entry name" value="LRR_dom_sf"/>
</dbReference>
<dbReference type="AlphaFoldDB" id="A0A8S0WEU6"/>
<evidence type="ECO:0000313" key="1">
    <source>
        <dbReference type="EMBL" id="CAA7267230.1"/>
    </source>
</evidence>
<organism evidence="1 2">
    <name type="scientific">Cyclocybe aegerita</name>
    <name type="common">Black poplar mushroom</name>
    <name type="synonym">Agrocybe aegerita</name>
    <dbReference type="NCBI Taxonomy" id="1973307"/>
    <lineage>
        <taxon>Eukaryota</taxon>
        <taxon>Fungi</taxon>
        <taxon>Dikarya</taxon>
        <taxon>Basidiomycota</taxon>
        <taxon>Agaricomycotina</taxon>
        <taxon>Agaricomycetes</taxon>
        <taxon>Agaricomycetidae</taxon>
        <taxon>Agaricales</taxon>
        <taxon>Agaricineae</taxon>
        <taxon>Bolbitiaceae</taxon>
        <taxon>Cyclocybe</taxon>
    </lineage>
</organism>
<dbReference type="Gene3D" id="3.80.10.10">
    <property type="entry name" value="Ribonuclease Inhibitor"/>
    <property type="match status" value="1"/>
</dbReference>